<evidence type="ECO:0000313" key="1">
    <source>
        <dbReference type="EMBL" id="KZT32929.1"/>
    </source>
</evidence>
<gene>
    <name evidence="1" type="ORF">SISSUDRAFT_459239</name>
</gene>
<dbReference type="AlphaFoldDB" id="A0A165Y6H5"/>
<protein>
    <submittedName>
        <fullName evidence="1">Uncharacterized protein</fullName>
    </submittedName>
</protein>
<keyword evidence="2" id="KW-1185">Reference proteome</keyword>
<accession>A0A165Y6H5</accession>
<evidence type="ECO:0000313" key="2">
    <source>
        <dbReference type="Proteomes" id="UP000076798"/>
    </source>
</evidence>
<sequence length="86" mass="9684">MLARTCRYQRRQYHCHWYCGRSDSRQSFQDSLKNCASRRPAETGTGAPAHLQILCCATMIPALSLLLLHVPSAGISPTHQHAHLQQ</sequence>
<dbReference type="EMBL" id="KV428282">
    <property type="protein sequence ID" value="KZT32929.1"/>
    <property type="molecule type" value="Genomic_DNA"/>
</dbReference>
<proteinExistence type="predicted"/>
<reference evidence="1 2" key="1">
    <citation type="journal article" date="2016" name="Mol. Biol. Evol.">
        <title>Comparative Genomics of Early-Diverging Mushroom-Forming Fungi Provides Insights into the Origins of Lignocellulose Decay Capabilities.</title>
        <authorList>
            <person name="Nagy L.G."/>
            <person name="Riley R."/>
            <person name="Tritt A."/>
            <person name="Adam C."/>
            <person name="Daum C."/>
            <person name="Floudas D."/>
            <person name="Sun H."/>
            <person name="Yadav J.S."/>
            <person name="Pangilinan J."/>
            <person name="Larsson K.H."/>
            <person name="Matsuura K."/>
            <person name="Barry K."/>
            <person name="Labutti K."/>
            <person name="Kuo R."/>
            <person name="Ohm R.A."/>
            <person name="Bhattacharya S.S."/>
            <person name="Shirouzu T."/>
            <person name="Yoshinaga Y."/>
            <person name="Martin F.M."/>
            <person name="Grigoriev I.V."/>
            <person name="Hibbett D.S."/>
        </authorList>
    </citation>
    <scope>NUCLEOTIDE SEQUENCE [LARGE SCALE GENOMIC DNA]</scope>
    <source>
        <strain evidence="1 2">HHB10207 ss-3</strain>
    </source>
</reference>
<name>A0A165Y6H5_9AGAM</name>
<dbReference type="Proteomes" id="UP000076798">
    <property type="component" value="Unassembled WGS sequence"/>
</dbReference>
<organism evidence="1 2">
    <name type="scientific">Sistotremastrum suecicum HHB10207 ss-3</name>
    <dbReference type="NCBI Taxonomy" id="1314776"/>
    <lineage>
        <taxon>Eukaryota</taxon>
        <taxon>Fungi</taxon>
        <taxon>Dikarya</taxon>
        <taxon>Basidiomycota</taxon>
        <taxon>Agaricomycotina</taxon>
        <taxon>Agaricomycetes</taxon>
        <taxon>Sistotremastrales</taxon>
        <taxon>Sistotremastraceae</taxon>
        <taxon>Sistotremastrum</taxon>
    </lineage>
</organism>